<comment type="caution">
    <text evidence="1">The sequence shown here is derived from an EMBL/GenBank/DDBJ whole genome shotgun (WGS) entry which is preliminary data.</text>
</comment>
<reference evidence="1 2" key="1">
    <citation type="submission" date="2018-12" db="EMBL/GenBank/DDBJ databases">
        <authorList>
            <person name="Feng G."/>
            <person name="Zhu H."/>
        </authorList>
    </citation>
    <scope>NUCLEOTIDE SEQUENCE [LARGE SCALE GENOMIC DNA]</scope>
    <source>
        <strain evidence="1 2">9PBR-2</strain>
    </source>
</reference>
<gene>
    <name evidence="1" type="ORF">EI290_12425</name>
</gene>
<dbReference type="AlphaFoldDB" id="A0A428JIQ7"/>
<accession>A0A428JIQ7</accession>
<evidence type="ECO:0000313" key="1">
    <source>
        <dbReference type="EMBL" id="RSK32528.1"/>
    </source>
</evidence>
<dbReference type="Proteomes" id="UP000280066">
    <property type="component" value="Unassembled WGS sequence"/>
</dbReference>
<organism evidence="1 2">
    <name type="scientific">Hymenobacter metallilatus</name>
    <dbReference type="NCBI Taxonomy" id="2493666"/>
    <lineage>
        <taxon>Bacteria</taxon>
        <taxon>Pseudomonadati</taxon>
        <taxon>Bacteroidota</taxon>
        <taxon>Cytophagia</taxon>
        <taxon>Cytophagales</taxon>
        <taxon>Hymenobacteraceae</taxon>
        <taxon>Hymenobacter</taxon>
    </lineage>
</organism>
<dbReference type="OrthoDB" id="887202at2"/>
<protein>
    <submittedName>
        <fullName evidence="1">Uncharacterized protein</fullName>
    </submittedName>
</protein>
<evidence type="ECO:0000313" key="2">
    <source>
        <dbReference type="Proteomes" id="UP000280066"/>
    </source>
</evidence>
<sequence>MTVSHRAADAPATAAGTSLPQSIKVARVACCCKLSDLLPLVQQMHRETARTSAKRAQSSEAA</sequence>
<keyword evidence="2" id="KW-1185">Reference proteome</keyword>
<dbReference type="RefSeq" id="WP_125430624.1">
    <property type="nucleotide sequence ID" value="NZ_RWIS01000007.1"/>
</dbReference>
<proteinExistence type="predicted"/>
<dbReference type="EMBL" id="RWIS01000007">
    <property type="protein sequence ID" value="RSK32528.1"/>
    <property type="molecule type" value="Genomic_DNA"/>
</dbReference>
<name>A0A428JIQ7_9BACT</name>